<accession>A0A1L3MDA5</accession>
<organism evidence="3 5">
    <name type="scientific">Janibacter indicus</name>
    <dbReference type="NCBI Taxonomy" id="857417"/>
    <lineage>
        <taxon>Bacteria</taxon>
        <taxon>Bacillati</taxon>
        <taxon>Actinomycetota</taxon>
        <taxon>Actinomycetes</taxon>
        <taxon>Micrococcales</taxon>
        <taxon>Intrasporangiaceae</taxon>
        <taxon>Janibacter</taxon>
    </lineage>
</organism>
<keyword evidence="5" id="KW-1185">Reference proteome</keyword>
<reference evidence="4 6" key="2">
    <citation type="submission" date="2020-10" db="EMBL/GenBank/DDBJ databases">
        <title>Janibacter indicus TT2 genome sequence.</title>
        <authorList>
            <person name="Lee K."/>
            <person name="Ganzorig M."/>
        </authorList>
    </citation>
    <scope>NUCLEOTIDE SEQUENCE [LARGE SCALE GENOMIC DNA]</scope>
    <source>
        <strain evidence="4 6">TT2</strain>
    </source>
</reference>
<gene>
    <name evidence="3" type="ORF">ASJ30_01275</name>
    <name evidence="4" type="ORF">IGS73_01290</name>
</gene>
<dbReference type="EMBL" id="CP013290">
    <property type="protein sequence ID" value="APH00329.1"/>
    <property type="molecule type" value="Genomic_DNA"/>
</dbReference>
<sequence>MSYQPVVDVDMLIRKAPGEVYRTFADPERICRFWLAESSGPLRTGARVTWTFKIAGAVAKVEVVEALPNRLLDLRWDDGRPLRIDFEDRGDATLVHIRETDFGGDTPAANAIESMSGFTLVLASLKAWLEHGIEGDLMYDKFPDAEYSDR</sequence>
<evidence type="ECO:0000313" key="4">
    <source>
        <dbReference type="EMBL" id="QOK23110.1"/>
    </source>
</evidence>
<dbReference type="KEGG" id="jte:ASJ30_01275"/>
<reference evidence="3 5" key="1">
    <citation type="submission" date="2015-11" db="EMBL/GenBank/DDBJ databases">
        <authorList>
            <person name="Zhang Y."/>
            <person name="Guo Z."/>
        </authorList>
    </citation>
    <scope>NUCLEOTIDE SEQUENCE [LARGE SCALE GENOMIC DNA]</scope>
    <source>
        <strain evidence="3 5">YFY001</strain>
    </source>
</reference>
<proteinExistence type="inferred from homology"/>
<evidence type="ECO:0000313" key="6">
    <source>
        <dbReference type="Proteomes" id="UP000593998"/>
    </source>
</evidence>
<dbReference type="Proteomes" id="UP000593998">
    <property type="component" value="Chromosome"/>
</dbReference>
<dbReference type="Pfam" id="PF08327">
    <property type="entry name" value="AHSA1"/>
    <property type="match status" value="1"/>
</dbReference>
<evidence type="ECO:0000256" key="1">
    <source>
        <dbReference type="ARBA" id="ARBA00006817"/>
    </source>
</evidence>
<comment type="similarity">
    <text evidence="1">Belongs to the AHA1 family.</text>
</comment>
<evidence type="ECO:0000259" key="2">
    <source>
        <dbReference type="Pfam" id="PF08327"/>
    </source>
</evidence>
<name>A0A1L3MDA5_9MICO</name>
<dbReference type="Gene3D" id="3.30.530.20">
    <property type="match status" value="1"/>
</dbReference>
<dbReference type="InterPro" id="IPR013538">
    <property type="entry name" value="ASHA1/2-like_C"/>
</dbReference>
<dbReference type="InterPro" id="IPR023393">
    <property type="entry name" value="START-like_dom_sf"/>
</dbReference>
<dbReference type="Proteomes" id="UP000182938">
    <property type="component" value="Chromosome"/>
</dbReference>
<dbReference type="SUPFAM" id="SSF55961">
    <property type="entry name" value="Bet v1-like"/>
    <property type="match status" value="1"/>
</dbReference>
<dbReference type="EMBL" id="CP062789">
    <property type="protein sequence ID" value="QOK23110.1"/>
    <property type="molecule type" value="Genomic_DNA"/>
</dbReference>
<feature type="domain" description="Activator of Hsp90 ATPase homologue 1/2-like C-terminal" evidence="2">
    <location>
        <begin position="17"/>
        <end position="130"/>
    </location>
</feature>
<dbReference type="RefSeq" id="WP_164513548.1">
    <property type="nucleotide sequence ID" value="NZ_CP013290.1"/>
</dbReference>
<protein>
    <submittedName>
        <fullName evidence="4">SRPBCC domain-containing protein</fullName>
    </submittedName>
</protein>
<evidence type="ECO:0000313" key="3">
    <source>
        <dbReference type="EMBL" id="APH00329.1"/>
    </source>
</evidence>
<evidence type="ECO:0000313" key="5">
    <source>
        <dbReference type="Proteomes" id="UP000182938"/>
    </source>
</evidence>
<dbReference type="AlphaFoldDB" id="A0A1L3MDA5"/>